<reference evidence="1 2" key="1">
    <citation type="journal article" date="2018" name="Sci. Rep.">
        <title>Comparative analysis of the Pocillopora damicornis genome highlights role of immune system in coral evolution.</title>
        <authorList>
            <person name="Cunning R."/>
            <person name="Bay R.A."/>
            <person name="Gillette P."/>
            <person name="Baker A.C."/>
            <person name="Traylor-Knowles N."/>
        </authorList>
    </citation>
    <scope>NUCLEOTIDE SEQUENCE [LARGE SCALE GENOMIC DNA]</scope>
    <source>
        <strain evidence="1">RSMAS</strain>
        <tissue evidence="1">Whole animal</tissue>
    </source>
</reference>
<protein>
    <submittedName>
        <fullName evidence="1">Uncharacterized protein</fullName>
    </submittedName>
</protein>
<comment type="caution">
    <text evidence="1">The sequence shown here is derived from an EMBL/GenBank/DDBJ whole genome shotgun (WGS) entry which is preliminary data.</text>
</comment>
<proteinExistence type="predicted"/>
<feature type="non-terminal residue" evidence="1">
    <location>
        <position position="1"/>
    </location>
</feature>
<sequence>HWPQSPRLPGTSFVLYLQRVSSWSELRFFLSVLQTDEWKTSLWILLKTRQIYCHLAFNVTSTTFGVQCIMVFLKIMNEIHCMTLKN</sequence>
<dbReference type="AlphaFoldDB" id="A0A3M6TKT6"/>
<name>A0A3M6TKT6_POCDA</name>
<dbReference type="Proteomes" id="UP000275408">
    <property type="component" value="Unassembled WGS sequence"/>
</dbReference>
<organism evidence="1 2">
    <name type="scientific">Pocillopora damicornis</name>
    <name type="common">Cauliflower coral</name>
    <name type="synonym">Millepora damicornis</name>
    <dbReference type="NCBI Taxonomy" id="46731"/>
    <lineage>
        <taxon>Eukaryota</taxon>
        <taxon>Metazoa</taxon>
        <taxon>Cnidaria</taxon>
        <taxon>Anthozoa</taxon>
        <taxon>Hexacorallia</taxon>
        <taxon>Scleractinia</taxon>
        <taxon>Astrocoeniina</taxon>
        <taxon>Pocilloporidae</taxon>
        <taxon>Pocillopora</taxon>
    </lineage>
</organism>
<keyword evidence="2" id="KW-1185">Reference proteome</keyword>
<evidence type="ECO:0000313" key="1">
    <source>
        <dbReference type="EMBL" id="RMX41864.1"/>
    </source>
</evidence>
<dbReference type="EMBL" id="RCHS01003432">
    <property type="protein sequence ID" value="RMX41864.1"/>
    <property type="molecule type" value="Genomic_DNA"/>
</dbReference>
<evidence type="ECO:0000313" key="2">
    <source>
        <dbReference type="Proteomes" id="UP000275408"/>
    </source>
</evidence>
<accession>A0A3M6TKT6</accession>
<gene>
    <name evidence="1" type="ORF">pdam_00019612</name>
</gene>